<dbReference type="Proteomes" id="UP001370758">
    <property type="component" value="Unassembled WGS sequence"/>
</dbReference>
<evidence type="ECO:0000256" key="1">
    <source>
        <dbReference type="SAM" id="MobiDB-lite"/>
    </source>
</evidence>
<dbReference type="EMBL" id="JAVHJL010000002">
    <property type="protein sequence ID" value="KAK6508955.1"/>
    <property type="molecule type" value="Genomic_DNA"/>
</dbReference>
<feature type="region of interest" description="Disordered" evidence="1">
    <location>
        <begin position="583"/>
        <end position="611"/>
    </location>
</feature>
<proteinExistence type="predicted"/>
<reference evidence="3 4" key="1">
    <citation type="submission" date="2023-08" db="EMBL/GenBank/DDBJ databases">
        <authorList>
            <person name="Palmer J.M."/>
        </authorList>
    </citation>
    <scope>NUCLEOTIDE SEQUENCE [LARGE SCALE GENOMIC DNA]</scope>
    <source>
        <strain evidence="3 4">TWF481</strain>
    </source>
</reference>
<keyword evidence="4" id="KW-1185">Reference proteome</keyword>
<dbReference type="InterPro" id="IPR020864">
    <property type="entry name" value="MACPF"/>
</dbReference>
<feature type="domain" description="MACPF" evidence="2">
    <location>
        <begin position="679"/>
        <end position="876"/>
    </location>
</feature>
<evidence type="ECO:0000259" key="2">
    <source>
        <dbReference type="Pfam" id="PF01823"/>
    </source>
</evidence>
<dbReference type="Pfam" id="PF01823">
    <property type="entry name" value="MACPF"/>
    <property type="match status" value="1"/>
</dbReference>
<organism evidence="3 4">
    <name type="scientific">Arthrobotrys musiformis</name>
    <dbReference type="NCBI Taxonomy" id="47236"/>
    <lineage>
        <taxon>Eukaryota</taxon>
        <taxon>Fungi</taxon>
        <taxon>Dikarya</taxon>
        <taxon>Ascomycota</taxon>
        <taxon>Pezizomycotina</taxon>
        <taxon>Orbiliomycetes</taxon>
        <taxon>Orbiliales</taxon>
        <taxon>Orbiliaceae</taxon>
        <taxon>Arthrobotrys</taxon>
    </lineage>
</organism>
<feature type="compositionally biased region" description="Polar residues" evidence="1">
    <location>
        <begin position="1"/>
        <end position="10"/>
    </location>
</feature>
<feature type="region of interest" description="Disordered" evidence="1">
    <location>
        <begin position="505"/>
        <end position="534"/>
    </location>
</feature>
<feature type="region of interest" description="Disordered" evidence="1">
    <location>
        <begin position="168"/>
        <end position="275"/>
    </location>
</feature>
<feature type="compositionally biased region" description="Basic and acidic residues" evidence="1">
    <location>
        <begin position="66"/>
        <end position="84"/>
    </location>
</feature>
<gene>
    <name evidence="3" type="ORF">TWF481_003723</name>
</gene>
<sequence>MPPRKNSNSPAADPPEEEHEKRPRSYAIGKKPELRKPQKPRSNSFSAPRIPLSKPGEDVPQNPGGPKDKQYGEKQPAKQEMPDELDGAKFLKIIELASDAAGNISEIKPVKATIYKAKLLNFPGATLEHLRKSAGAQLKPGHKFCYQDGSVADDGMLLRQYLETVLESQPSASKPGANQAPDNAAVQGGAEGPEKKDSEEIDPKAGDPEQKEPEQKESEQKEPEQKEPEKDSEEKDSEEKDPEKKEPQNGGPKKKDAPKKDAPKKDAPKKDAPKKPKVGNIVYVWRPQQPSSSALLLSPPFVMKIFEWKIQPGAETEKGHGEGRGSIHSNSFGDVVVGKMTLAGLRKRVSGMSAYPRVHRFCTPAGTTVEDESLTVADYLSQESADDPAASSENKSTPIIKVYYKLNQSFNQPHVKLDAQINTTLTGYTKTSKALDAFASKMPTAFGVDVTDTMKDVVDTTAKGAGYLTEADWDQVFRNCSLLFGWYIDRDKNCIRQAPKQAFQLKTKRSDDPTSEIPDFLDPDSASNKNTDTTNNNYVEKVVLAHLKKPEAGVFSSTVTTGSTQVEAGNTGVTEETTVQIAGKQTGNPSEGGVGVQAQSNTQEEVKPNDNKVEVKPKIPTITKREMVMPSFQVNDDSRIEVIITEHEFETSLAKNDFNSMSIEGSMSGGYGGFSATVSAGFSKAHSHSKKELTNTYQKTIIAKYLFPRATVHLHPDDLEPTPELAKAIARIEKDKNIKDLRKLHQDFGHLFCKSVTLGGRLLSSKIMAGKETGTENERKDQFKTSVGLQVQTPVGVGAGVKNENETGSGSGDRENKKDKDEKHVFEAVGGDTTLAATPGKWVSTVGNEKYWRVINREGLYPLAEFISSLPGLEKVSGYFMMAVPALAKYIEMPPSREIKARFKLLSPTTNLSIGSDALYYLGHEFGCTTVMPSLNGRMQAKNDIYGYKVIQVDYLVKQPLFSPSTTRAPVLQGYSNNFVGDKMFGTSYTKEFLATAWSVVAPFDEALKNGTRVVLRTVPFENQAQNTESKPNTGEVPVSLVVYRNQQGHFLPSLSDAEDFQYWRIWKNGARNDSKDYIKEGDEIRFSWSFDDQTTGFRDYYDDVFGRRRVQLPPGLSNTTLWLKLPFPRFESMRDGYNSGFNSMIMAPVSDTNTATLDLRCIPAKDQPTGRYKYDIEDVLFRIDMIANDGRGDADDYMLKDVQQNTVAASSDLGLEIERAGKQLGWTTKLTEQRAASFYL</sequence>
<comment type="caution">
    <text evidence="3">The sequence shown here is derived from an EMBL/GenBank/DDBJ whole genome shotgun (WGS) entry which is preliminary data.</text>
</comment>
<feature type="region of interest" description="Disordered" evidence="1">
    <location>
        <begin position="1"/>
        <end position="84"/>
    </location>
</feature>
<dbReference type="AlphaFoldDB" id="A0AAV9WHW1"/>
<evidence type="ECO:0000313" key="4">
    <source>
        <dbReference type="Proteomes" id="UP001370758"/>
    </source>
</evidence>
<protein>
    <recommendedName>
        <fullName evidence="2">MACPF domain-containing protein</fullName>
    </recommendedName>
</protein>
<feature type="compositionally biased region" description="Basic and acidic residues" evidence="1">
    <location>
        <begin position="812"/>
        <end position="821"/>
    </location>
</feature>
<feature type="compositionally biased region" description="Basic and acidic residues" evidence="1">
    <location>
        <begin position="192"/>
        <end position="274"/>
    </location>
</feature>
<name>A0AAV9WHW1_9PEZI</name>
<accession>A0AAV9WHW1</accession>
<feature type="region of interest" description="Disordered" evidence="1">
    <location>
        <begin position="794"/>
        <end position="821"/>
    </location>
</feature>
<feature type="compositionally biased region" description="Polar residues" evidence="1">
    <location>
        <begin position="525"/>
        <end position="534"/>
    </location>
</feature>
<evidence type="ECO:0000313" key="3">
    <source>
        <dbReference type="EMBL" id="KAK6508955.1"/>
    </source>
</evidence>